<dbReference type="PROSITE" id="PS50885">
    <property type="entry name" value="HAMP"/>
    <property type="match status" value="1"/>
</dbReference>
<dbReference type="InterPro" id="IPR003660">
    <property type="entry name" value="HAMP_dom"/>
</dbReference>
<gene>
    <name evidence="3" type="ORF">JMJ56_26655</name>
</gene>
<dbReference type="CDD" id="cd06225">
    <property type="entry name" value="HAMP"/>
    <property type="match status" value="1"/>
</dbReference>
<keyword evidence="1" id="KW-0812">Transmembrane</keyword>
<keyword evidence="1" id="KW-1133">Transmembrane helix</keyword>
<accession>A0ABS1UA77</accession>
<feature type="domain" description="HAMP" evidence="2">
    <location>
        <begin position="233"/>
        <end position="286"/>
    </location>
</feature>
<reference evidence="3 4" key="1">
    <citation type="submission" date="2021-01" db="EMBL/GenBank/DDBJ databases">
        <title>Belnapia mucosa sp. nov. and Belnapia arida sp. nov., isolated from the Tabernas Desert (Almeria, Spain).</title>
        <authorList>
            <person name="Molina-Menor E."/>
            <person name="Vidal-Verdu A."/>
            <person name="Calonge A."/>
            <person name="Satari L."/>
            <person name="Pereto J."/>
            <person name="Porcar M."/>
        </authorList>
    </citation>
    <scope>NUCLEOTIDE SEQUENCE [LARGE SCALE GENOMIC DNA]</scope>
    <source>
        <strain evidence="3 4">T18</strain>
    </source>
</reference>
<dbReference type="Proteomes" id="UP000660885">
    <property type="component" value="Unassembled WGS sequence"/>
</dbReference>
<dbReference type="RefSeq" id="WP_202834788.1">
    <property type="nucleotide sequence ID" value="NZ_JAETWB010000030.1"/>
</dbReference>
<evidence type="ECO:0000313" key="4">
    <source>
        <dbReference type="Proteomes" id="UP000660885"/>
    </source>
</evidence>
<proteinExistence type="predicted"/>
<dbReference type="PANTHER" id="PTHR32089">
    <property type="entry name" value="METHYL-ACCEPTING CHEMOTAXIS PROTEIN MCPB"/>
    <property type="match status" value="1"/>
</dbReference>
<organism evidence="3 4">
    <name type="scientific">Belnapia arida</name>
    <dbReference type="NCBI Taxonomy" id="2804533"/>
    <lineage>
        <taxon>Bacteria</taxon>
        <taxon>Pseudomonadati</taxon>
        <taxon>Pseudomonadota</taxon>
        <taxon>Alphaproteobacteria</taxon>
        <taxon>Acetobacterales</taxon>
        <taxon>Roseomonadaceae</taxon>
        <taxon>Belnapia</taxon>
    </lineage>
</organism>
<dbReference type="InterPro" id="IPR021796">
    <property type="entry name" value="Tll0287-like_dom"/>
</dbReference>
<dbReference type="SMART" id="SM00304">
    <property type="entry name" value="HAMP"/>
    <property type="match status" value="1"/>
</dbReference>
<evidence type="ECO:0000259" key="2">
    <source>
        <dbReference type="PROSITE" id="PS50885"/>
    </source>
</evidence>
<protein>
    <submittedName>
        <fullName evidence="3">DUF3365 domain-containing protein</fullName>
    </submittedName>
</protein>
<sequence>MGLRAKFNIIMISVFLAGLGLSAYFARELATKNARGQMLQEASIIMRQATAVRSYTSGELRPLLAEQMNIRFLPHSVPSFAAQTVFRTMQRDFRDYSYKEAALNPTNPSDRATEWEADIINMFKRNENLSEHVGTRDTPAGAMLTFSRPFRLTDRACLSCHSTPAAAPPTMIDLYGPSNGFGWVFGDVIGAQIVSVPLSVALARADDILYAFVSMLTAIFIAILLVMNFLLHFVIIRPIQRMDALARRAAEGDLEGEELEVKSRDEVASLARSFNLMRRSLARSMSMLEAI</sequence>
<dbReference type="EMBL" id="JAETWB010000030">
    <property type="protein sequence ID" value="MBL6081576.1"/>
    <property type="molecule type" value="Genomic_DNA"/>
</dbReference>
<dbReference type="Pfam" id="PF11845">
    <property type="entry name" value="Tll0287-like"/>
    <property type="match status" value="1"/>
</dbReference>
<dbReference type="SUPFAM" id="SSF158472">
    <property type="entry name" value="HAMP domain-like"/>
    <property type="match status" value="1"/>
</dbReference>
<keyword evidence="1" id="KW-0472">Membrane</keyword>
<evidence type="ECO:0000313" key="3">
    <source>
        <dbReference type="EMBL" id="MBL6081576.1"/>
    </source>
</evidence>
<dbReference type="Gene3D" id="6.10.340.10">
    <property type="match status" value="1"/>
</dbReference>
<dbReference type="PANTHER" id="PTHR32089:SF112">
    <property type="entry name" value="LYSOZYME-LIKE PROTEIN-RELATED"/>
    <property type="match status" value="1"/>
</dbReference>
<comment type="caution">
    <text evidence="3">The sequence shown here is derived from an EMBL/GenBank/DDBJ whole genome shotgun (WGS) entry which is preliminary data.</text>
</comment>
<feature type="transmembrane region" description="Helical" evidence="1">
    <location>
        <begin position="208"/>
        <end position="235"/>
    </location>
</feature>
<feature type="transmembrane region" description="Helical" evidence="1">
    <location>
        <begin position="6"/>
        <end position="26"/>
    </location>
</feature>
<name>A0ABS1UA77_9PROT</name>
<evidence type="ECO:0000256" key="1">
    <source>
        <dbReference type="SAM" id="Phobius"/>
    </source>
</evidence>
<dbReference type="Pfam" id="PF00672">
    <property type="entry name" value="HAMP"/>
    <property type="match status" value="1"/>
</dbReference>
<feature type="transmembrane region" description="Helical" evidence="1">
    <location>
        <begin position="181"/>
        <end position="202"/>
    </location>
</feature>
<keyword evidence="4" id="KW-1185">Reference proteome</keyword>